<comment type="caution">
    <text evidence="3">The sequence shown here is derived from an EMBL/GenBank/DDBJ whole genome shotgun (WGS) entry which is preliminary data.</text>
</comment>
<dbReference type="AlphaFoldDB" id="A0A4Q1BQ24"/>
<reference evidence="3 4" key="1">
    <citation type="submission" date="2016-06" db="EMBL/GenBank/DDBJ databases">
        <title>Evolution of pathogenesis and genome organization in the Tremellales.</title>
        <authorList>
            <person name="Cuomo C."/>
            <person name="Litvintseva A."/>
            <person name="Heitman J."/>
            <person name="Chen Y."/>
            <person name="Sun S."/>
            <person name="Springer D."/>
            <person name="Dromer F."/>
            <person name="Young S."/>
            <person name="Zeng Q."/>
            <person name="Chapman S."/>
            <person name="Gujja S."/>
            <person name="Saif S."/>
            <person name="Birren B."/>
        </authorList>
    </citation>
    <scope>NUCLEOTIDE SEQUENCE [LARGE SCALE GENOMIC DNA]</scope>
    <source>
        <strain evidence="3 4">ATCC 28783</strain>
    </source>
</reference>
<evidence type="ECO:0000313" key="3">
    <source>
        <dbReference type="EMBL" id="RXK40019.1"/>
    </source>
</evidence>
<evidence type="ECO:0008006" key="5">
    <source>
        <dbReference type="Google" id="ProtNLM"/>
    </source>
</evidence>
<dbReference type="STRING" id="5217.A0A4Q1BQ24"/>
<evidence type="ECO:0000313" key="4">
    <source>
        <dbReference type="Proteomes" id="UP000289152"/>
    </source>
</evidence>
<dbReference type="PANTHER" id="PTHR31836">
    <property type="match status" value="1"/>
</dbReference>
<keyword evidence="1 2" id="KW-0732">Signal</keyword>
<dbReference type="InParanoid" id="A0A4Q1BQ24"/>
<feature type="chain" id="PRO_5020390706" description="Barwin domain-containing protein" evidence="2">
    <location>
        <begin position="18"/>
        <end position="136"/>
    </location>
</feature>
<dbReference type="InterPro" id="IPR051477">
    <property type="entry name" value="Expansin_CellWall"/>
</dbReference>
<protein>
    <recommendedName>
        <fullName evidence="5">Barwin domain-containing protein</fullName>
    </recommendedName>
</protein>
<dbReference type="CDD" id="cd22191">
    <property type="entry name" value="DPBB_RlpA_EXP_N-like"/>
    <property type="match status" value="1"/>
</dbReference>
<gene>
    <name evidence="3" type="ORF">M231_02659</name>
</gene>
<accession>A0A4Q1BQ24</accession>
<dbReference type="Proteomes" id="UP000289152">
    <property type="component" value="Unassembled WGS sequence"/>
</dbReference>
<keyword evidence="4" id="KW-1185">Reference proteome</keyword>
<dbReference type="SUPFAM" id="SSF50685">
    <property type="entry name" value="Barwin-like endoglucanases"/>
    <property type="match status" value="1"/>
</dbReference>
<evidence type="ECO:0000256" key="2">
    <source>
        <dbReference type="SAM" id="SignalP"/>
    </source>
</evidence>
<organism evidence="3 4">
    <name type="scientific">Tremella mesenterica</name>
    <name type="common">Jelly fungus</name>
    <dbReference type="NCBI Taxonomy" id="5217"/>
    <lineage>
        <taxon>Eukaryota</taxon>
        <taxon>Fungi</taxon>
        <taxon>Dikarya</taxon>
        <taxon>Basidiomycota</taxon>
        <taxon>Agaricomycotina</taxon>
        <taxon>Tremellomycetes</taxon>
        <taxon>Tremellales</taxon>
        <taxon>Tremellaceae</taxon>
        <taxon>Tremella</taxon>
    </lineage>
</organism>
<dbReference type="InterPro" id="IPR036908">
    <property type="entry name" value="RlpA-like_sf"/>
</dbReference>
<evidence type="ECO:0000256" key="1">
    <source>
        <dbReference type="ARBA" id="ARBA00022729"/>
    </source>
</evidence>
<sequence>MISTQIIFIMLVTTAWAAPTKTIMERATHTGRGVWYLPGGTPGIPSGTPGTCGYTNTNQDLVVGLSPQLFPEDDFCGRTVVITNTNNNFTATAQVVNECTTFLCPSTDDIEMSTTLFTTLGGYLIFGTFPVIWNFE</sequence>
<feature type="signal peptide" evidence="2">
    <location>
        <begin position="1"/>
        <end position="17"/>
    </location>
</feature>
<dbReference type="PANTHER" id="PTHR31836:SF25">
    <property type="entry name" value="RLPA-LIKE PROTEIN DOUBLE-PSI BETA-BARREL DOMAIN-CONTAINING PROTEIN"/>
    <property type="match status" value="1"/>
</dbReference>
<dbReference type="VEuPathDB" id="FungiDB:TREMEDRAFT_64249"/>
<name>A0A4Q1BQ24_TREME</name>
<dbReference type="Gene3D" id="2.40.40.10">
    <property type="entry name" value="RlpA-like domain"/>
    <property type="match status" value="1"/>
</dbReference>
<dbReference type="EMBL" id="SDIL01000023">
    <property type="protein sequence ID" value="RXK40019.1"/>
    <property type="molecule type" value="Genomic_DNA"/>
</dbReference>
<proteinExistence type="predicted"/>